<dbReference type="STRING" id="644352.J3NRI4"/>
<evidence type="ECO:0000313" key="1">
    <source>
        <dbReference type="EMBL" id="EJT78790.1"/>
    </source>
</evidence>
<accession>J3NRI4</accession>
<evidence type="ECO:0000313" key="2">
    <source>
        <dbReference type="EnsemblFungi" id="EJT78790"/>
    </source>
</evidence>
<evidence type="ECO:0008006" key="4">
    <source>
        <dbReference type="Google" id="ProtNLM"/>
    </source>
</evidence>
<name>J3NRI4_GAET3</name>
<dbReference type="AlphaFoldDB" id="J3NRI4"/>
<dbReference type="EnsemblFungi" id="EJT78790">
    <property type="protein sequence ID" value="EJT78790"/>
    <property type="gene ID" value="GGTG_03888"/>
</dbReference>
<dbReference type="VEuPathDB" id="FungiDB:GGTG_03888"/>
<dbReference type="OrthoDB" id="442243at2759"/>
<dbReference type="PANTHER" id="PTHR47842">
    <property type="entry name" value="EXPRESSED PROTEIN"/>
    <property type="match status" value="1"/>
</dbReference>
<gene>
    <name evidence="2" type="primary">20344346</name>
    <name evidence="1" type="ORF">GGTG_03888</name>
</gene>
<dbReference type="RefSeq" id="XP_009219935.1">
    <property type="nucleotide sequence ID" value="XM_009221671.1"/>
</dbReference>
<dbReference type="SUPFAM" id="SSF53474">
    <property type="entry name" value="alpha/beta-Hydrolases"/>
    <property type="match status" value="1"/>
</dbReference>
<dbReference type="InterPro" id="IPR029058">
    <property type="entry name" value="AB_hydrolase_fold"/>
</dbReference>
<dbReference type="eggNOG" id="ENOG502QQEZ">
    <property type="taxonomic scope" value="Eukaryota"/>
</dbReference>
<dbReference type="HOGENOM" id="CLU_020826_1_2_1"/>
<reference evidence="1" key="3">
    <citation type="submission" date="2010-09" db="EMBL/GenBank/DDBJ databases">
        <title>Annotation of Gaeumannomyces graminis var. tritici R3-111a-1.</title>
        <authorList>
            <consortium name="The Broad Institute Genome Sequencing Platform"/>
            <person name="Ma L.-J."/>
            <person name="Dead R."/>
            <person name="Young S.K."/>
            <person name="Zeng Q."/>
            <person name="Gargeya S."/>
            <person name="Fitzgerald M."/>
            <person name="Haas B."/>
            <person name="Abouelleil A."/>
            <person name="Alvarado L."/>
            <person name="Arachchi H.M."/>
            <person name="Berlin A."/>
            <person name="Brown A."/>
            <person name="Chapman S.B."/>
            <person name="Chen Z."/>
            <person name="Dunbar C."/>
            <person name="Freedman E."/>
            <person name="Gearin G."/>
            <person name="Gellesch M."/>
            <person name="Goldberg J."/>
            <person name="Griggs A."/>
            <person name="Gujja S."/>
            <person name="Heiman D."/>
            <person name="Howarth C."/>
            <person name="Larson L."/>
            <person name="Lui A."/>
            <person name="MacDonald P.J.P."/>
            <person name="Mehta T."/>
            <person name="Montmayeur A."/>
            <person name="Murphy C."/>
            <person name="Neiman D."/>
            <person name="Pearson M."/>
            <person name="Priest M."/>
            <person name="Roberts A."/>
            <person name="Saif S."/>
            <person name="Shea T."/>
            <person name="Shenoy N."/>
            <person name="Sisk P."/>
            <person name="Stolte C."/>
            <person name="Sykes S."/>
            <person name="Yandava C."/>
            <person name="Wortman J."/>
            <person name="Nusbaum C."/>
            <person name="Birren B."/>
        </authorList>
    </citation>
    <scope>NUCLEOTIDE SEQUENCE</scope>
    <source>
        <strain evidence="1">R3-111a-1</strain>
    </source>
</reference>
<reference evidence="1" key="2">
    <citation type="submission" date="2010-07" db="EMBL/GenBank/DDBJ databases">
        <authorList>
            <consortium name="The Broad Institute Genome Sequencing Platform"/>
            <consortium name="Broad Institute Genome Sequencing Center for Infectious Disease"/>
            <person name="Ma L.-J."/>
            <person name="Dead R."/>
            <person name="Young S."/>
            <person name="Zeng Q."/>
            <person name="Koehrsen M."/>
            <person name="Alvarado L."/>
            <person name="Berlin A."/>
            <person name="Chapman S.B."/>
            <person name="Chen Z."/>
            <person name="Freedman E."/>
            <person name="Gellesch M."/>
            <person name="Goldberg J."/>
            <person name="Griggs A."/>
            <person name="Gujja S."/>
            <person name="Heilman E.R."/>
            <person name="Heiman D."/>
            <person name="Hepburn T."/>
            <person name="Howarth C."/>
            <person name="Jen D."/>
            <person name="Larson L."/>
            <person name="Mehta T."/>
            <person name="Neiman D."/>
            <person name="Pearson M."/>
            <person name="Roberts A."/>
            <person name="Saif S."/>
            <person name="Shea T."/>
            <person name="Shenoy N."/>
            <person name="Sisk P."/>
            <person name="Stolte C."/>
            <person name="Sykes S."/>
            <person name="Walk T."/>
            <person name="White J."/>
            <person name="Yandava C."/>
            <person name="Haas B."/>
            <person name="Nusbaum C."/>
            <person name="Birren B."/>
        </authorList>
    </citation>
    <scope>NUCLEOTIDE SEQUENCE</scope>
    <source>
        <strain evidence="1">R3-111a-1</strain>
    </source>
</reference>
<dbReference type="Proteomes" id="UP000006039">
    <property type="component" value="Unassembled WGS sequence"/>
</dbReference>
<evidence type="ECO:0000313" key="3">
    <source>
        <dbReference type="Proteomes" id="UP000006039"/>
    </source>
</evidence>
<organism evidence="1">
    <name type="scientific">Gaeumannomyces tritici (strain R3-111a-1)</name>
    <name type="common">Wheat and barley take-all root rot fungus</name>
    <name type="synonym">Gaeumannomyces graminis var. tritici</name>
    <dbReference type="NCBI Taxonomy" id="644352"/>
    <lineage>
        <taxon>Eukaryota</taxon>
        <taxon>Fungi</taxon>
        <taxon>Dikarya</taxon>
        <taxon>Ascomycota</taxon>
        <taxon>Pezizomycotina</taxon>
        <taxon>Sordariomycetes</taxon>
        <taxon>Sordariomycetidae</taxon>
        <taxon>Magnaporthales</taxon>
        <taxon>Magnaporthaceae</taxon>
        <taxon>Gaeumannomyces</taxon>
    </lineage>
</organism>
<proteinExistence type="predicted"/>
<reference evidence="2" key="5">
    <citation type="submission" date="2018-04" db="UniProtKB">
        <authorList>
            <consortium name="EnsemblFungi"/>
        </authorList>
    </citation>
    <scope>IDENTIFICATION</scope>
    <source>
        <strain evidence="2">R3-111a-1</strain>
    </source>
</reference>
<protein>
    <recommendedName>
        <fullName evidence="4">AB hydrolase-1 domain-containing protein</fullName>
    </recommendedName>
</protein>
<dbReference type="GeneID" id="20344346"/>
<dbReference type="Gene3D" id="3.40.50.1820">
    <property type="entry name" value="alpha/beta hydrolase"/>
    <property type="match status" value="1"/>
</dbReference>
<reference evidence="3" key="1">
    <citation type="submission" date="2010-07" db="EMBL/GenBank/DDBJ databases">
        <title>The genome sequence of Gaeumannomyces graminis var. tritici strain R3-111a-1.</title>
        <authorList>
            <consortium name="The Broad Institute Genome Sequencing Platform"/>
            <person name="Ma L.-J."/>
            <person name="Dead R."/>
            <person name="Young S."/>
            <person name="Zeng Q."/>
            <person name="Koehrsen M."/>
            <person name="Alvarado L."/>
            <person name="Berlin A."/>
            <person name="Chapman S.B."/>
            <person name="Chen Z."/>
            <person name="Freedman E."/>
            <person name="Gellesch M."/>
            <person name="Goldberg J."/>
            <person name="Griggs A."/>
            <person name="Gujja S."/>
            <person name="Heilman E.R."/>
            <person name="Heiman D."/>
            <person name="Hepburn T."/>
            <person name="Howarth C."/>
            <person name="Jen D."/>
            <person name="Larson L."/>
            <person name="Mehta T."/>
            <person name="Neiman D."/>
            <person name="Pearson M."/>
            <person name="Roberts A."/>
            <person name="Saif S."/>
            <person name="Shea T."/>
            <person name="Shenoy N."/>
            <person name="Sisk P."/>
            <person name="Stolte C."/>
            <person name="Sykes S."/>
            <person name="Walk T."/>
            <person name="White J."/>
            <person name="Yandava C."/>
            <person name="Haas B."/>
            <person name="Nusbaum C."/>
            <person name="Birren B."/>
        </authorList>
    </citation>
    <scope>NUCLEOTIDE SEQUENCE [LARGE SCALE GENOMIC DNA]</scope>
    <source>
        <strain evidence="3">R3-111a-1</strain>
    </source>
</reference>
<sequence length="353" mass="37462">MKKTLLLCFIHGFKGGEDTFGTGFPEHLRQLVAEELPKVDVRVVVYPKYETRGDLAECVDRFRDWLLEKVIDIEVNSGTPSPTIDPSVRTILIGHSMGGIVAAETVMALTSERPIQPAGSAKTAAATAAADAARRPTSPSLTSLMFPYVQGLLAFDTPFLGISPGVKKKNAAAAAGADGGGAWGRWGKVAMFAGAGAALAVGGAAAYMNREQITQGLGWASSHLEFVGCLARGEELKRRVAYLSRARSELGVGFGNLYTRLGKAAPSKQVSMAGTVVGNKRTFCNLPAKAAAGTWLEAVNDAATDETLAHTTMFEPAQNPGYEKLAHDAAGLISSWTRNEWYDSSAEQPDLLM</sequence>
<reference evidence="2" key="4">
    <citation type="journal article" date="2015" name="G3 (Bethesda)">
        <title>Genome sequences of three phytopathogenic species of the Magnaporthaceae family of fungi.</title>
        <authorList>
            <person name="Okagaki L.H."/>
            <person name="Nunes C.C."/>
            <person name="Sailsbery J."/>
            <person name="Clay B."/>
            <person name="Brown D."/>
            <person name="John T."/>
            <person name="Oh Y."/>
            <person name="Young N."/>
            <person name="Fitzgerald M."/>
            <person name="Haas B.J."/>
            <person name="Zeng Q."/>
            <person name="Young S."/>
            <person name="Adiconis X."/>
            <person name="Fan L."/>
            <person name="Levin J.Z."/>
            <person name="Mitchell T.K."/>
            <person name="Okubara P.A."/>
            <person name="Farman M.L."/>
            <person name="Kohn L.M."/>
            <person name="Birren B."/>
            <person name="Ma L.-J."/>
            <person name="Dean R.A."/>
        </authorList>
    </citation>
    <scope>NUCLEOTIDE SEQUENCE</scope>
    <source>
        <strain evidence="2">R3-111a-1</strain>
    </source>
</reference>
<dbReference type="PANTHER" id="PTHR47842:SF1">
    <property type="entry name" value="DUF676 DOMAIN-CONTAINING PROTEIN"/>
    <property type="match status" value="1"/>
</dbReference>
<keyword evidence="3" id="KW-1185">Reference proteome</keyword>
<dbReference type="EMBL" id="GL385396">
    <property type="protein sequence ID" value="EJT78790.1"/>
    <property type="molecule type" value="Genomic_DNA"/>
</dbReference>